<accession>A0AB37INL9</accession>
<gene>
    <name evidence="1" type="ORF">EB03_00566</name>
</gene>
<dbReference type="EMBL" id="LESJ01000003">
    <property type="protein sequence ID" value="RBT69520.1"/>
    <property type="molecule type" value="Genomic_DNA"/>
</dbReference>
<evidence type="ECO:0000313" key="1">
    <source>
        <dbReference type="EMBL" id="RBT69520.1"/>
    </source>
</evidence>
<protein>
    <submittedName>
        <fullName evidence="1">Uncharacterized protein</fullName>
    </submittedName>
</protein>
<name>A0AB37INL9_ENTHR</name>
<dbReference type="Proteomes" id="UP000253498">
    <property type="component" value="Unassembled WGS sequence"/>
</dbReference>
<sequence length="78" mass="9130">LDSAKKLVDYVNESNELPKQSNNDLFDDSSNDSLMTEEITEILMRFDETLNSGKKPMKYYENYQKESNELFQPSIRSL</sequence>
<proteinExistence type="predicted"/>
<dbReference type="AlphaFoldDB" id="A0AB37INL9"/>
<comment type="caution">
    <text evidence="1">The sequence shown here is derived from an EMBL/GenBank/DDBJ whole genome shotgun (WGS) entry which is preliminary data.</text>
</comment>
<evidence type="ECO:0000313" key="2">
    <source>
        <dbReference type="Proteomes" id="UP000253498"/>
    </source>
</evidence>
<organism evidence="1 2">
    <name type="scientific">Enterococcus hirae</name>
    <dbReference type="NCBI Taxonomy" id="1354"/>
    <lineage>
        <taxon>Bacteria</taxon>
        <taxon>Bacillati</taxon>
        <taxon>Bacillota</taxon>
        <taxon>Bacilli</taxon>
        <taxon>Lactobacillales</taxon>
        <taxon>Enterococcaceae</taxon>
        <taxon>Enterococcus</taxon>
    </lineage>
</organism>
<feature type="non-terminal residue" evidence="1">
    <location>
        <position position="1"/>
    </location>
</feature>
<reference evidence="1 2" key="1">
    <citation type="submission" date="2015-06" db="EMBL/GenBank/DDBJ databases">
        <title>The Genome Sequence of Enterococcus hirae 88EA1.</title>
        <authorList>
            <consortium name="The Broad Institute Genomics Platform"/>
            <consortium name="The Broad Institute Genome Sequencing Center for Infectious Disease"/>
            <person name="Earl A.M."/>
            <person name="Van Tyne D."/>
            <person name="Lebreton F."/>
            <person name="Saavedra J.T."/>
            <person name="Gilmore M.S."/>
            <person name="Manson McGuire A."/>
            <person name="Clock S."/>
            <person name="Crupain M."/>
            <person name="Rangan U."/>
            <person name="Young S."/>
            <person name="Abouelleil A."/>
            <person name="Cao P."/>
            <person name="Chapman S.B."/>
            <person name="Griggs A."/>
            <person name="Priest M."/>
            <person name="Shea T."/>
            <person name="Wortman J."/>
            <person name="Nusbaum C."/>
            <person name="Birren B."/>
        </authorList>
    </citation>
    <scope>NUCLEOTIDE SEQUENCE [LARGE SCALE GENOMIC DNA]</scope>
    <source>
        <strain evidence="1 2">88EA1</strain>
    </source>
</reference>